<gene>
    <name evidence="5" type="ORF">CJ030_MR8G001635</name>
</gene>
<dbReference type="Pfam" id="PF03171">
    <property type="entry name" value="2OG-FeII_Oxy"/>
    <property type="match status" value="1"/>
</dbReference>
<dbReference type="SUPFAM" id="SSF51197">
    <property type="entry name" value="Clavaminate synthase-like"/>
    <property type="match status" value="1"/>
</dbReference>
<dbReference type="EMBL" id="RXIC02000026">
    <property type="protein sequence ID" value="KAB1204123.1"/>
    <property type="molecule type" value="Genomic_DNA"/>
</dbReference>
<dbReference type="InterPro" id="IPR027443">
    <property type="entry name" value="IPNS-like_sf"/>
</dbReference>
<evidence type="ECO:0000313" key="5">
    <source>
        <dbReference type="EMBL" id="KAB1204123.1"/>
    </source>
</evidence>
<keyword evidence="6" id="KW-1185">Reference proteome</keyword>
<evidence type="ECO:0000256" key="2">
    <source>
        <dbReference type="ARBA" id="ARBA00022896"/>
    </source>
</evidence>
<comment type="caution">
    <text evidence="5">The sequence shown here is derived from an EMBL/GenBank/DDBJ whole genome shotgun (WGS) entry which is preliminary data.</text>
</comment>
<dbReference type="Proteomes" id="UP000516437">
    <property type="component" value="Chromosome 8"/>
</dbReference>
<keyword evidence="2" id="KW-0847">Vitamin C</keyword>
<organism evidence="5 6">
    <name type="scientific">Morella rubra</name>
    <name type="common">Chinese bayberry</name>
    <dbReference type="NCBI Taxonomy" id="262757"/>
    <lineage>
        <taxon>Eukaryota</taxon>
        <taxon>Viridiplantae</taxon>
        <taxon>Streptophyta</taxon>
        <taxon>Embryophyta</taxon>
        <taxon>Tracheophyta</taxon>
        <taxon>Spermatophyta</taxon>
        <taxon>Magnoliopsida</taxon>
        <taxon>eudicotyledons</taxon>
        <taxon>Gunneridae</taxon>
        <taxon>Pentapetalae</taxon>
        <taxon>rosids</taxon>
        <taxon>fabids</taxon>
        <taxon>Fagales</taxon>
        <taxon>Myricaceae</taxon>
        <taxon>Morella</taxon>
    </lineage>
</organism>
<evidence type="ECO:0000256" key="1">
    <source>
        <dbReference type="ARBA" id="ARBA00022723"/>
    </source>
</evidence>
<evidence type="ECO:0000256" key="3">
    <source>
        <dbReference type="ARBA" id="ARBA00023004"/>
    </source>
</evidence>
<dbReference type="InterPro" id="IPR044861">
    <property type="entry name" value="IPNS-like_FE2OG_OXY"/>
</dbReference>
<reference evidence="5 6" key="1">
    <citation type="journal article" date="2019" name="Plant Biotechnol. J.">
        <title>The red bayberry genome and genetic basis of sex determination.</title>
        <authorList>
            <person name="Jia H.M."/>
            <person name="Jia H.J."/>
            <person name="Cai Q.L."/>
            <person name="Wang Y."/>
            <person name="Zhao H.B."/>
            <person name="Yang W.F."/>
            <person name="Wang G.Y."/>
            <person name="Li Y.H."/>
            <person name="Zhan D.L."/>
            <person name="Shen Y.T."/>
            <person name="Niu Q.F."/>
            <person name="Chang L."/>
            <person name="Qiu J."/>
            <person name="Zhao L."/>
            <person name="Xie H.B."/>
            <person name="Fu W.Y."/>
            <person name="Jin J."/>
            <person name="Li X.W."/>
            <person name="Jiao Y."/>
            <person name="Zhou C.C."/>
            <person name="Tu T."/>
            <person name="Chai C.Y."/>
            <person name="Gao J.L."/>
            <person name="Fan L.J."/>
            <person name="van de Weg E."/>
            <person name="Wang J.Y."/>
            <person name="Gao Z.S."/>
        </authorList>
    </citation>
    <scope>NUCLEOTIDE SEQUENCE [LARGE SCALE GENOMIC DNA]</scope>
    <source>
        <tissue evidence="5">Leaves</tissue>
    </source>
</reference>
<dbReference type="InterPro" id="IPR050295">
    <property type="entry name" value="Plant_2OG-oxidoreductases"/>
</dbReference>
<dbReference type="OrthoDB" id="627829at2759"/>
<proteinExistence type="predicted"/>
<name>A0A6A1UUX2_9ROSI</name>
<dbReference type="PANTHER" id="PTHR47991">
    <property type="entry name" value="OXOGLUTARATE/IRON-DEPENDENT DIOXYGENASE"/>
    <property type="match status" value="1"/>
</dbReference>
<dbReference type="SMR" id="A0A6A1UUX2"/>
<evidence type="ECO:0000259" key="4">
    <source>
        <dbReference type="Pfam" id="PF03171"/>
    </source>
</evidence>
<accession>A0A6A1UUX2</accession>
<keyword evidence="1" id="KW-0479">Metal-binding</keyword>
<dbReference type="GO" id="GO:0031418">
    <property type="term" value="F:L-ascorbic acid binding"/>
    <property type="evidence" value="ECO:0007669"/>
    <property type="project" value="UniProtKB-KW"/>
</dbReference>
<feature type="domain" description="Isopenicillin N synthase-like Fe(2+) 2OG dioxygenase" evidence="4">
    <location>
        <begin position="11"/>
        <end position="55"/>
    </location>
</feature>
<sequence>MDKEDGERGMVQELQGALQVHVGDHLEVPSNGLYKAVGHRATLNHERTRISTASLHSLGMDGMMEPAKELVDEQHPKKYKKSRFRDFLTFLSAKDIGDGKSFIDTLKNKE</sequence>
<evidence type="ECO:0000313" key="6">
    <source>
        <dbReference type="Proteomes" id="UP000516437"/>
    </source>
</evidence>
<dbReference type="AlphaFoldDB" id="A0A6A1UUX2"/>
<dbReference type="GO" id="GO:0046872">
    <property type="term" value="F:metal ion binding"/>
    <property type="evidence" value="ECO:0007669"/>
    <property type="project" value="UniProtKB-KW"/>
</dbReference>
<keyword evidence="3" id="KW-0408">Iron</keyword>
<dbReference type="Gene3D" id="2.60.120.330">
    <property type="entry name" value="B-lactam Antibiotic, Isopenicillin N Synthase, Chain"/>
    <property type="match status" value="1"/>
</dbReference>
<protein>
    <submittedName>
        <fullName evidence="5">Protein SRG1</fullName>
    </submittedName>
</protein>